<accession>A0A8S1Q1X4</accession>
<dbReference type="InterPro" id="IPR003595">
    <property type="entry name" value="Tyr_Pase_cat"/>
</dbReference>
<evidence type="ECO:0000256" key="3">
    <source>
        <dbReference type="ARBA" id="ARBA00022801"/>
    </source>
</evidence>
<evidence type="ECO:0000256" key="2">
    <source>
        <dbReference type="ARBA" id="ARBA00013064"/>
    </source>
</evidence>
<gene>
    <name evidence="7" type="ORF">PPRIM_AZ9-3.1.T1380093</name>
</gene>
<keyword evidence="3" id="KW-0378">Hydrolase</keyword>
<dbReference type="EMBL" id="CAJJDM010000142">
    <property type="protein sequence ID" value="CAD8108859.1"/>
    <property type="molecule type" value="Genomic_DNA"/>
</dbReference>
<dbReference type="AlphaFoldDB" id="A0A8S1Q1X4"/>
<dbReference type="GO" id="GO:0005737">
    <property type="term" value="C:cytoplasm"/>
    <property type="evidence" value="ECO:0007669"/>
    <property type="project" value="TreeGrafter"/>
</dbReference>
<organism evidence="7 8">
    <name type="scientific">Paramecium primaurelia</name>
    <dbReference type="NCBI Taxonomy" id="5886"/>
    <lineage>
        <taxon>Eukaryota</taxon>
        <taxon>Sar</taxon>
        <taxon>Alveolata</taxon>
        <taxon>Ciliophora</taxon>
        <taxon>Intramacronucleata</taxon>
        <taxon>Oligohymenophorea</taxon>
        <taxon>Peniculida</taxon>
        <taxon>Parameciidae</taxon>
        <taxon>Paramecium</taxon>
    </lineage>
</organism>
<keyword evidence="8" id="KW-1185">Reference proteome</keyword>
<evidence type="ECO:0000313" key="8">
    <source>
        <dbReference type="Proteomes" id="UP000688137"/>
    </source>
</evidence>
<dbReference type="InterPro" id="IPR020422">
    <property type="entry name" value="TYR_PHOSPHATASE_DUAL_dom"/>
</dbReference>
<dbReference type="SMART" id="SM00195">
    <property type="entry name" value="DSPc"/>
    <property type="match status" value="1"/>
</dbReference>
<evidence type="ECO:0000256" key="4">
    <source>
        <dbReference type="ARBA" id="ARBA00022912"/>
    </source>
</evidence>
<dbReference type="Pfam" id="PF00782">
    <property type="entry name" value="DSPc"/>
    <property type="match status" value="1"/>
</dbReference>
<dbReference type="GO" id="GO:0033550">
    <property type="term" value="F:MAP kinase tyrosine phosphatase activity"/>
    <property type="evidence" value="ECO:0007669"/>
    <property type="project" value="TreeGrafter"/>
</dbReference>
<dbReference type="PANTHER" id="PTHR10159">
    <property type="entry name" value="DUAL SPECIFICITY PROTEIN PHOSPHATASE"/>
    <property type="match status" value="1"/>
</dbReference>
<dbReference type="GO" id="GO:0008330">
    <property type="term" value="F:protein tyrosine/threonine phosphatase activity"/>
    <property type="evidence" value="ECO:0007669"/>
    <property type="project" value="TreeGrafter"/>
</dbReference>
<feature type="domain" description="Tyrosine-protein phosphatase" evidence="5">
    <location>
        <begin position="42"/>
        <end position="184"/>
    </location>
</feature>
<dbReference type="PROSITE" id="PS00383">
    <property type="entry name" value="TYR_PHOSPHATASE_1"/>
    <property type="match status" value="1"/>
</dbReference>
<dbReference type="PROSITE" id="PS50054">
    <property type="entry name" value="TYR_PHOSPHATASE_DUAL"/>
    <property type="match status" value="1"/>
</dbReference>
<evidence type="ECO:0000259" key="5">
    <source>
        <dbReference type="PROSITE" id="PS50054"/>
    </source>
</evidence>
<evidence type="ECO:0000313" key="7">
    <source>
        <dbReference type="EMBL" id="CAD8108859.1"/>
    </source>
</evidence>
<reference evidence="7" key="1">
    <citation type="submission" date="2021-01" db="EMBL/GenBank/DDBJ databases">
        <authorList>
            <consortium name="Genoscope - CEA"/>
            <person name="William W."/>
        </authorList>
    </citation>
    <scope>NUCLEOTIDE SEQUENCE</scope>
</reference>
<protein>
    <recommendedName>
        <fullName evidence="2">protein-tyrosine-phosphatase</fullName>
        <ecNumber evidence="2">3.1.3.48</ecNumber>
    </recommendedName>
</protein>
<dbReference type="GO" id="GO:0017017">
    <property type="term" value="F:MAP kinase tyrosine/serine/threonine phosphatase activity"/>
    <property type="evidence" value="ECO:0007669"/>
    <property type="project" value="TreeGrafter"/>
</dbReference>
<dbReference type="PROSITE" id="PS50056">
    <property type="entry name" value="TYR_PHOSPHATASE_2"/>
    <property type="match status" value="1"/>
</dbReference>
<comment type="similarity">
    <text evidence="1">Belongs to the protein-tyrosine phosphatase family. Non-receptor class dual specificity subfamily.</text>
</comment>
<proteinExistence type="inferred from homology"/>
<dbReference type="InterPro" id="IPR000387">
    <property type="entry name" value="Tyr_Pase_dom"/>
</dbReference>
<evidence type="ECO:0000256" key="1">
    <source>
        <dbReference type="ARBA" id="ARBA00008601"/>
    </source>
</evidence>
<dbReference type="SMART" id="SM00404">
    <property type="entry name" value="PTPc_motif"/>
    <property type="match status" value="1"/>
</dbReference>
<dbReference type="FunFam" id="3.90.190.10:FF:000128">
    <property type="entry name" value="Uncharacterized protein"/>
    <property type="match status" value="1"/>
</dbReference>
<dbReference type="GO" id="GO:0043409">
    <property type="term" value="P:negative regulation of MAPK cascade"/>
    <property type="evidence" value="ECO:0007669"/>
    <property type="project" value="TreeGrafter"/>
</dbReference>
<keyword evidence="4" id="KW-0904">Protein phosphatase</keyword>
<comment type="caution">
    <text evidence="7">The sequence shown here is derived from an EMBL/GenBank/DDBJ whole genome shotgun (WGS) entry which is preliminary data.</text>
</comment>
<feature type="domain" description="Tyrosine specific protein phosphatases" evidence="6">
    <location>
        <begin position="105"/>
        <end position="162"/>
    </location>
</feature>
<evidence type="ECO:0000259" key="6">
    <source>
        <dbReference type="PROSITE" id="PS50056"/>
    </source>
</evidence>
<sequence>MSQTLDAFSRSIVLTTIPLEDLKFVYSVPQIVDPDPITCIIESTHEEGGIYVGGYEGAKDLDMLKRLKIRAVLTASQETAVQYSDLVVQFHHVVQAHDKDDYNILQFADQTFDFIERHRKHTNILVHCFLGISRSPTIVVAYLMRKYNLNMEKALWKLKSKRRQVNPNTGFLKQLLNYEKLLQQQQQQQQQQQFQQTKTNSIFKMVRQQAIPQTQMLPQSRILPMDSRLIIQKQPSQYMGPTYYK</sequence>
<name>A0A8S1Q1X4_PARPR</name>
<dbReference type="InterPro" id="IPR000340">
    <property type="entry name" value="Dual-sp_phosphatase_cat-dom"/>
</dbReference>
<dbReference type="EC" id="3.1.3.48" evidence="2"/>
<dbReference type="OMA" id="CIIESTH"/>
<dbReference type="CDD" id="cd14498">
    <property type="entry name" value="DSP"/>
    <property type="match status" value="1"/>
</dbReference>
<dbReference type="InterPro" id="IPR016130">
    <property type="entry name" value="Tyr_Pase_AS"/>
</dbReference>
<dbReference type="PANTHER" id="PTHR10159:SF511">
    <property type="entry name" value="DUAL SPECIFICITY PROTEIN PHOSPHATASE 1"/>
    <property type="match status" value="1"/>
</dbReference>
<dbReference type="Proteomes" id="UP000688137">
    <property type="component" value="Unassembled WGS sequence"/>
</dbReference>